<dbReference type="RefSeq" id="WP_163662022.1">
    <property type="nucleotide sequence ID" value="NZ_QXHD01000004.1"/>
</dbReference>
<organism evidence="2 3">
    <name type="scientific">Adonisia turfae CCMR0081</name>
    <dbReference type="NCBI Taxonomy" id="2292702"/>
    <lineage>
        <taxon>Bacteria</taxon>
        <taxon>Bacillati</taxon>
        <taxon>Cyanobacteriota</taxon>
        <taxon>Adonisia</taxon>
        <taxon>Adonisia turfae</taxon>
    </lineage>
</organism>
<dbReference type="EMBL" id="QXHD01000004">
    <property type="protein sequence ID" value="NEZ60589.1"/>
    <property type="molecule type" value="Genomic_DNA"/>
</dbReference>
<reference evidence="2 3" key="1">
    <citation type="journal article" date="2020" name="Microb. Ecol.">
        <title>Ecogenomics of the Marine Benthic Filamentous Cyanobacterium Adonisia.</title>
        <authorList>
            <person name="Walter J.M."/>
            <person name="Coutinho F.H."/>
            <person name="Leomil L."/>
            <person name="Hargreaves P.I."/>
            <person name="Campeao M.E."/>
            <person name="Vieira V.V."/>
            <person name="Silva B.S."/>
            <person name="Fistarol G.O."/>
            <person name="Salomon P.S."/>
            <person name="Sawabe T."/>
            <person name="Mino S."/>
            <person name="Hosokawa M."/>
            <person name="Miyashita H."/>
            <person name="Maruyama F."/>
            <person name="van Verk M.C."/>
            <person name="Dutilh B.E."/>
            <person name="Thompson C.C."/>
            <person name="Thompson F.L."/>
        </authorList>
    </citation>
    <scope>NUCLEOTIDE SEQUENCE [LARGE SCALE GENOMIC DNA]</scope>
    <source>
        <strain evidence="2 3">CCMR0081</strain>
    </source>
</reference>
<keyword evidence="1" id="KW-1133">Transmembrane helix</keyword>
<keyword evidence="1" id="KW-0472">Membrane</keyword>
<gene>
    <name evidence="2" type="ORF">DXZ20_34110</name>
</gene>
<evidence type="ECO:0000313" key="3">
    <source>
        <dbReference type="Proteomes" id="UP000481033"/>
    </source>
</evidence>
<sequence>MPTSQQNPSLPGQVPCDLALKILHRIPAEHRHSITPQQMVAIQSVLRERQQKTIFRTALGPFCLSLTAGRKRSKKRLNQSLLAPALCLMASMIGMGSMVGLMKFRYDYQIAAYTKATLPIEKASVHPTVLPFRKGQNTCEKNGGVWTREECVDHTHDPTF</sequence>
<keyword evidence="3" id="KW-1185">Reference proteome</keyword>
<protein>
    <submittedName>
        <fullName evidence="2">Uncharacterized protein</fullName>
    </submittedName>
</protein>
<feature type="transmembrane region" description="Helical" evidence="1">
    <location>
        <begin position="81"/>
        <end position="102"/>
    </location>
</feature>
<keyword evidence="1" id="KW-0812">Transmembrane</keyword>
<accession>A0A6M0RWL8</accession>
<evidence type="ECO:0000313" key="2">
    <source>
        <dbReference type="EMBL" id="NEZ60589.1"/>
    </source>
</evidence>
<proteinExistence type="predicted"/>
<dbReference type="Proteomes" id="UP000481033">
    <property type="component" value="Unassembled WGS sequence"/>
</dbReference>
<comment type="caution">
    <text evidence="2">The sequence shown here is derived from an EMBL/GenBank/DDBJ whole genome shotgun (WGS) entry which is preliminary data.</text>
</comment>
<evidence type="ECO:0000256" key="1">
    <source>
        <dbReference type="SAM" id="Phobius"/>
    </source>
</evidence>
<name>A0A6M0RWL8_9CYAN</name>
<dbReference type="AlphaFoldDB" id="A0A6M0RWL8"/>